<organism evidence="7 8">
    <name type="scientific">Pythium oligandrum</name>
    <name type="common">Mycoparasitic fungus</name>
    <dbReference type="NCBI Taxonomy" id="41045"/>
    <lineage>
        <taxon>Eukaryota</taxon>
        <taxon>Sar</taxon>
        <taxon>Stramenopiles</taxon>
        <taxon>Oomycota</taxon>
        <taxon>Peronosporomycetes</taxon>
        <taxon>Pythiales</taxon>
        <taxon>Pythiaceae</taxon>
        <taxon>Pythium</taxon>
    </lineage>
</organism>
<dbReference type="Proteomes" id="UP000794436">
    <property type="component" value="Unassembled WGS sequence"/>
</dbReference>
<dbReference type="InterPro" id="IPR000222">
    <property type="entry name" value="PP2C_BS"/>
</dbReference>
<evidence type="ECO:0000256" key="5">
    <source>
        <dbReference type="RuleBase" id="RU003465"/>
    </source>
</evidence>
<proteinExistence type="inferred from homology"/>
<evidence type="ECO:0000256" key="2">
    <source>
        <dbReference type="ARBA" id="ARBA00022723"/>
    </source>
</evidence>
<comment type="caution">
    <text evidence="7">The sequence shown here is derived from an EMBL/GenBank/DDBJ whole genome shotgun (WGS) entry which is preliminary data.</text>
</comment>
<name>A0A8K1CDR6_PYTOL</name>
<reference evidence="7" key="1">
    <citation type="submission" date="2019-03" db="EMBL/GenBank/DDBJ databases">
        <title>Long read genome sequence of the mycoparasitic Pythium oligandrum ATCC 38472 isolated from sugarbeet rhizosphere.</title>
        <authorList>
            <person name="Gaulin E."/>
        </authorList>
    </citation>
    <scope>NUCLEOTIDE SEQUENCE</scope>
    <source>
        <strain evidence="7">ATCC 38472_TT</strain>
    </source>
</reference>
<comment type="similarity">
    <text evidence="5">Belongs to the PP2C family.</text>
</comment>
<evidence type="ECO:0000313" key="7">
    <source>
        <dbReference type="EMBL" id="TMW61016.1"/>
    </source>
</evidence>
<gene>
    <name evidence="7" type="ORF">Poli38472_014477</name>
</gene>
<dbReference type="Gene3D" id="3.60.40.10">
    <property type="entry name" value="PPM-type phosphatase domain"/>
    <property type="match status" value="1"/>
</dbReference>
<dbReference type="SMART" id="SM00332">
    <property type="entry name" value="PP2Cc"/>
    <property type="match status" value="1"/>
</dbReference>
<dbReference type="Pfam" id="PF00481">
    <property type="entry name" value="PP2C"/>
    <property type="match status" value="1"/>
</dbReference>
<dbReference type="GO" id="GO:0046872">
    <property type="term" value="F:metal ion binding"/>
    <property type="evidence" value="ECO:0007669"/>
    <property type="project" value="UniProtKB-KW"/>
</dbReference>
<sequence length="404" mass="44415">MGCIYTRICAEDEDEFMLVDDMEKSSMIASKTRAPPPRFSRTATTLINLEPLHGGKPGKRRLTGRGLAASDSVYYGGGIPGVALDEEALQSPEYTGAVIGGYTSSNGKLRWGAHTRAGNDPLRRRKENQDSFCVSDALADEKNVTFFSVFDGHGPEGAHISHFVREAYHQSLTATYKDVILQQRATQRASVGNDLMAETFQRAAQSVTEKLTATTMDISVSGTTAVGLLVCERDIFVANLGDSRAVVAEFDEEKGSYVVRHETKDHKPELPDERQRIEAHNGRVFEWGSYRVWLQDVDMPGLAMSRSFGDSVAKTVGVTSEPDVVYVDRVPFSNTEHPSFAVLASDGVWEFISTDECLALISECILSANMSPQEACNALIAEAYDRWNAEEDVVDDITAIVVYF</sequence>
<evidence type="ECO:0000313" key="8">
    <source>
        <dbReference type="Proteomes" id="UP000794436"/>
    </source>
</evidence>
<dbReference type="EMBL" id="SPLM01000078">
    <property type="protein sequence ID" value="TMW61016.1"/>
    <property type="molecule type" value="Genomic_DNA"/>
</dbReference>
<evidence type="ECO:0000256" key="3">
    <source>
        <dbReference type="ARBA" id="ARBA00022801"/>
    </source>
</evidence>
<keyword evidence="2" id="KW-0479">Metal-binding</keyword>
<dbReference type="InterPro" id="IPR036457">
    <property type="entry name" value="PPM-type-like_dom_sf"/>
</dbReference>
<keyword evidence="8" id="KW-1185">Reference proteome</keyword>
<dbReference type="PANTHER" id="PTHR47992">
    <property type="entry name" value="PROTEIN PHOSPHATASE"/>
    <property type="match status" value="1"/>
</dbReference>
<dbReference type="CDD" id="cd00143">
    <property type="entry name" value="PP2Cc"/>
    <property type="match status" value="1"/>
</dbReference>
<keyword evidence="3 5" id="KW-0378">Hydrolase</keyword>
<dbReference type="PROSITE" id="PS01032">
    <property type="entry name" value="PPM_1"/>
    <property type="match status" value="1"/>
</dbReference>
<protein>
    <recommendedName>
        <fullName evidence="6">PPM-type phosphatase domain-containing protein</fullName>
    </recommendedName>
</protein>
<feature type="domain" description="PPM-type phosphatase" evidence="6">
    <location>
        <begin position="110"/>
        <end position="404"/>
    </location>
</feature>
<dbReference type="GO" id="GO:0016020">
    <property type="term" value="C:membrane"/>
    <property type="evidence" value="ECO:0007669"/>
    <property type="project" value="UniProtKB-SubCell"/>
</dbReference>
<comment type="subcellular location">
    <subcellularLocation>
        <location evidence="1">Membrane</location>
        <topology evidence="1">Peripheral membrane protein</topology>
    </subcellularLocation>
</comment>
<evidence type="ECO:0000259" key="6">
    <source>
        <dbReference type="PROSITE" id="PS51746"/>
    </source>
</evidence>
<dbReference type="GO" id="GO:0004722">
    <property type="term" value="F:protein serine/threonine phosphatase activity"/>
    <property type="evidence" value="ECO:0007669"/>
    <property type="project" value="InterPro"/>
</dbReference>
<dbReference type="OrthoDB" id="10264738at2759"/>
<keyword evidence="4 5" id="KW-0904">Protein phosphatase</keyword>
<evidence type="ECO:0000256" key="4">
    <source>
        <dbReference type="ARBA" id="ARBA00022912"/>
    </source>
</evidence>
<dbReference type="AlphaFoldDB" id="A0A8K1CDR6"/>
<dbReference type="InterPro" id="IPR015655">
    <property type="entry name" value="PP2C"/>
</dbReference>
<dbReference type="InterPro" id="IPR001932">
    <property type="entry name" value="PPM-type_phosphatase-like_dom"/>
</dbReference>
<dbReference type="SUPFAM" id="SSF81606">
    <property type="entry name" value="PP2C-like"/>
    <property type="match status" value="1"/>
</dbReference>
<dbReference type="PROSITE" id="PS51746">
    <property type="entry name" value="PPM_2"/>
    <property type="match status" value="1"/>
</dbReference>
<evidence type="ECO:0000256" key="1">
    <source>
        <dbReference type="ARBA" id="ARBA00004170"/>
    </source>
</evidence>
<accession>A0A8K1CDR6</accession>